<comment type="caution">
    <text evidence="9">The sequence shown here is derived from an EMBL/GenBank/DDBJ whole genome shotgun (WGS) entry which is preliminary data.</text>
</comment>
<dbReference type="RefSeq" id="WP_152158494.1">
    <property type="nucleotide sequence ID" value="NZ_WEHX01000044.1"/>
</dbReference>
<feature type="domain" description="Sigma-54 factor interaction" evidence="8">
    <location>
        <begin position="206"/>
        <end position="436"/>
    </location>
</feature>
<dbReference type="EMBL" id="WEHX01000044">
    <property type="protein sequence ID" value="KAB7658704.1"/>
    <property type="molecule type" value="Genomic_DNA"/>
</dbReference>
<evidence type="ECO:0000256" key="7">
    <source>
        <dbReference type="SAM" id="MobiDB-lite"/>
    </source>
</evidence>
<dbReference type="InterPro" id="IPR058031">
    <property type="entry name" value="AAA_lid_NorR"/>
</dbReference>
<feature type="compositionally biased region" description="Low complexity" evidence="7">
    <location>
        <begin position="456"/>
        <end position="467"/>
    </location>
</feature>
<evidence type="ECO:0000256" key="1">
    <source>
        <dbReference type="ARBA" id="ARBA00022741"/>
    </source>
</evidence>
<dbReference type="SMART" id="SM00382">
    <property type="entry name" value="AAA"/>
    <property type="match status" value="1"/>
</dbReference>
<evidence type="ECO:0000313" key="9">
    <source>
        <dbReference type="EMBL" id="KAB7658704.1"/>
    </source>
</evidence>
<keyword evidence="3" id="KW-0805">Transcription regulation</keyword>
<dbReference type="Proteomes" id="UP000430564">
    <property type="component" value="Unassembled WGS sequence"/>
</dbReference>
<organism evidence="9 10">
    <name type="scientific">Sutterella seckii</name>
    <dbReference type="NCBI Taxonomy" id="1944635"/>
    <lineage>
        <taxon>Bacteria</taxon>
        <taxon>Pseudomonadati</taxon>
        <taxon>Pseudomonadota</taxon>
        <taxon>Betaproteobacteria</taxon>
        <taxon>Burkholderiales</taxon>
        <taxon>Sutterellaceae</taxon>
        <taxon>Sutterella</taxon>
    </lineage>
</organism>
<dbReference type="PROSITE" id="PS50045">
    <property type="entry name" value="SIGMA54_INTERACT_4"/>
    <property type="match status" value="1"/>
</dbReference>
<dbReference type="AlphaFoldDB" id="A0A6I1EN38"/>
<dbReference type="Gene3D" id="3.40.50.300">
    <property type="entry name" value="P-loop containing nucleotide triphosphate hydrolases"/>
    <property type="match status" value="1"/>
</dbReference>
<dbReference type="PANTHER" id="PTHR32071">
    <property type="entry name" value="TRANSCRIPTIONAL REGULATORY PROTEIN"/>
    <property type="match status" value="1"/>
</dbReference>
<dbReference type="PROSITE" id="PS00675">
    <property type="entry name" value="SIGMA54_INTERACT_1"/>
    <property type="match status" value="1"/>
</dbReference>
<sequence length="543" mass="60275">MSALSIAHSASPALLEALTSSLDLSVVLQRSLLALDREMMERCGSRFPAEGAFVNFYQAEEKVVLFLAHATRTEARLEETMVRVGPETLKHRVSVSRKIRVARTLDDDPFTKGVAPKLFPAMKSFIMMKLSIEEKRIGIVCFWSSRENAFEALHADLIEGASTLFALNAGFALSNALAERNTRLKSEMKSLESTLLSTKEAPLAMLVANTPSMKGIEEQIRLAARFEENLLITGESGTGKEVVAQTVHALSKRARYPFVRVNCASIPENLIESELFGHEQGAFTSASKRRSGLFEDADGGTIFLDEIGELPLALQAKFLHVLQNHTIRRVGGSAEIPVDVRVIAATNRDLEALVRAHRFRLDLFYRLNVIPIRLAPLRNRPEDLLPLSRLFIDRCVKAYGLTETPELTDEAMAEAALKPWPGNVRELKNVIARTVMLYPRRIERLAYAPDDEMTLSSAQESQPPSQELRSDDSQDSDGHFVSRIPGDRLPSFETMEREYFNAAIKAAGGKISGPGSASAITGIHPNTLRSKLRRLGFERYRSS</sequence>
<feature type="compositionally biased region" description="Basic and acidic residues" evidence="7">
    <location>
        <begin position="468"/>
        <end position="480"/>
    </location>
</feature>
<keyword evidence="5" id="KW-0804">Transcription</keyword>
<evidence type="ECO:0000259" key="8">
    <source>
        <dbReference type="PROSITE" id="PS50045"/>
    </source>
</evidence>
<feature type="region of interest" description="Disordered" evidence="7">
    <location>
        <begin position="452"/>
        <end position="487"/>
    </location>
</feature>
<accession>A0A6I1EN38</accession>
<dbReference type="Pfam" id="PF00158">
    <property type="entry name" value="Sigma54_activat"/>
    <property type="match status" value="1"/>
</dbReference>
<reference evidence="9 10" key="1">
    <citation type="submission" date="2019-10" db="EMBL/GenBank/DDBJ databases">
        <title>Genome diversity of Sutterella seckii.</title>
        <authorList>
            <person name="Chaplin A.V."/>
            <person name="Sokolova S.R."/>
            <person name="Mosin K.A."/>
            <person name="Ivanova E.L."/>
            <person name="Kochetkova T.O."/>
            <person name="Goltsov A.Y."/>
            <person name="Trofimov D.Y."/>
            <person name="Efimov B.A."/>
        </authorList>
    </citation>
    <scope>NUCLEOTIDE SEQUENCE [LARGE SCALE GENOMIC DNA]</scope>
    <source>
        <strain evidence="9 10">ASD393</strain>
    </source>
</reference>
<dbReference type="InterPro" id="IPR025943">
    <property type="entry name" value="Sigma_54_int_dom_ATP-bd_2"/>
</dbReference>
<dbReference type="PROSITE" id="PS00688">
    <property type="entry name" value="SIGMA54_INTERACT_3"/>
    <property type="match status" value="1"/>
</dbReference>
<evidence type="ECO:0000256" key="6">
    <source>
        <dbReference type="SAM" id="Coils"/>
    </source>
</evidence>
<gene>
    <name evidence="9" type="ORF">GBM95_07270</name>
</gene>
<dbReference type="FunFam" id="3.40.50.300:FF:000006">
    <property type="entry name" value="DNA-binding transcriptional regulator NtrC"/>
    <property type="match status" value="1"/>
</dbReference>
<dbReference type="SUPFAM" id="SSF52540">
    <property type="entry name" value="P-loop containing nucleoside triphosphate hydrolases"/>
    <property type="match status" value="1"/>
</dbReference>
<dbReference type="GO" id="GO:0003677">
    <property type="term" value="F:DNA binding"/>
    <property type="evidence" value="ECO:0007669"/>
    <property type="project" value="UniProtKB-KW"/>
</dbReference>
<keyword evidence="1" id="KW-0547">Nucleotide-binding</keyword>
<dbReference type="GO" id="GO:0005524">
    <property type="term" value="F:ATP binding"/>
    <property type="evidence" value="ECO:0007669"/>
    <property type="project" value="UniProtKB-KW"/>
</dbReference>
<dbReference type="InterPro" id="IPR025662">
    <property type="entry name" value="Sigma_54_int_dom_ATP-bd_1"/>
</dbReference>
<dbReference type="OrthoDB" id="9761705at2"/>
<evidence type="ECO:0000256" key="2">
    <source>
        <dbReference type="ARBA" id="ARBA00022840"/>
    </source>
</evidence>
<evidence type="ECO:0000256" key="3">
    <source>
        <dbReference type="ARBA" id="ARBA00023015"/>
    </source>
</evidence>
<dbReference type="InterPro" id="IPR002078">
    <property type="entry name" value="Sigma_54_int"/>
</dbReference>
<protein>
    <submittedName>
        <fullName evidence="9">Sigma-54-dependent Fis family transcriptional regulator</fullName>
    </submittedName>
</protein>
<evidence type="ECO:0000256" key="4">
    <source>
        <dbReference type="ARBA" id="ARBA00023125"/>
    </source>
</evidence>
<dbReference type="InterPro" id="IPR003593">
    <property type="entry name" value="AAA+_ATPase"/>
</dbReference>
<dbReference type="Gene3D" id="3.30.450.40">
    <property type="match status" value="1"/>
</dbReference>
<dbReference type="InterPro" id="IPR029016">
    <property type="entry name" value="GAF-like_dom_sf"/>
</dbReference>
<keyword evidence="6" id="KW-0175">Coiled coil</keyword>
<keyword evidence="2" id="KW-0067">ATP-binding</keyword>
<dbReference type="InterPro" id="IPR027417">
    <property type="entry name" value="P-loop_NTPase"/>
</dbReference>
<name>A0A6I1EN38_9BURK</name>
<dbReference type="InterPro" id="IPR025944">
    <property type="entry name" value="Sigma_54_int_dom_CS"/>
</dbReference>
<dbReference type="Pfam" id="PF25601">
    <property type="entry name" value="AAA_lid_14"/>
    <property type="match status" value="1"/>
</dbReference>
<keyword evidence="4" id="KW-0238">DNA-binding</keyword>
<feature type="coiled-coil region" evidence="6">
    <location>
        <begin position="174"/>
        <end position="201"/>
    </location>
</feature>
<proteinExistence type="predicted"/>
<evidence type="ECO:0000313" key="10">
    <source>
        <dbReference type="Proteomes" id="UP000430564"/>
    </source>
</evidence>
<dbReference type="Gene3D" id="1.10.8.60">
    <property type="match status" value="1"/>
</dbReference>
<evidence type="ECO:0000256" key="5">
    <source>
        <dbReference type="ARBA" id="ARBA00023163"/>
    </source>
</evidence>
<dbReference type="GO" id="GO:0006355">
    <property type="term" value="P:regulation of DNA-templated transcription"/>
    <property type="evidence" value="ECO:0007669"/>
    <property type="project" value="InterPro"/>
</dbReference>
<dbReference type="CDD" id="cd00009">
    <property type="entry name" value="AAA"/>
    <property type="match status" value="1"/>
</dbReference>
<dbReference type="PROSITE" id="PS00676">
    <property type="entry name" value="SIGMA54_INTERACT_2"/>
    <property type="match status" value="1"/>
</dbReference>